<keyword evidence="3" id="KW-1185">Reference proteome</keyword>
<feature type="domain" description="Phage tail assembly chaperone-like" evidence="1">
    <location>
        <begin position="87"/>
        <end position="143"/>
    </location>
</feature>
<reference evidence="3" key="1">
    <citation type="submission" date="2017-09" db="EMBL/GenBank/DDBJ databases">
        <authorList>
            <person name="Regsiter A."/>
            <person name="William W."/>
        </authorList>
    </citation>
    <scope>NUCLEOTIDE SEQUENCE [LARGE SCALE GENOMIC DNA]</scope>
    <source>
        <strain evidence="3">500-1</strain>
    </source>
</reference>
<protein>
    <recommendedName>
        <fullName evidence="1">Phage tail assembly chaperone-like domain-containing protein</fullName>
    </recommendedName>
</protein>
<name>A0A2C8F907_9BACT</name>
<dbReference type="AlphaFoldDB" id="A0A2C8F907"/>
<dbReference type="Gene3D" id="6.10.140.1310">
    <property type="match status" value="1"/>
</dbReference>
<dbReference type="OrthoDB" id="5465054at2"/>
<organism evidence="2 3">
    <name type="scientific">Pseudodesulfovibrio profundus</name>
    <dbReference type="NCBI Taxonomy" id="57320"/>
    <lineage>
        <taxon>Bacteria</taxon>
        <taxon>Pseudomonadati</taxon>
        <taxon>Thermodesulfobacteriota</taxon>
        <taxon>Desulfovibrionia</taxon>
        <taxon>Desulfovibrionales</taxon>
        <taxon>Desulfovibrionaceae</taxon>
    </lineage>
</organism>
<dbReference type="KEGG" id="pprf:DPRO_2206"/>
<dbReference type="RefSeq" id="WP_097012027.1">
    <property type="nucleotide sequence ID" value="NZ_LT907975.1"/>
</dbReference>
<dbReference type="EMBL" id="LT907975">
    <property type="protein sequence ID" value="SOB59111.1"/>
    <property type="molecule type" value="Genomic_DNA"/>
</dbReference>
<dbReference type="Pfam" id="PF16778">
    <property type="entry name" value="Phage_tail_APC"/>
    <property type="match status" value="1"/>
</dbReference>
<proteinExistence type="predicted"/>
<dbReference type="InterPro" id="IPR031893">
    <property type="entry name" value="Phage_tail_APC"/>
</dbReference>
<gene>
    <name evidence="2" type="ORF">DPRO_2206</name>
</gene>
<sequence>MFRYNNGQFRITPPTTVEFDGYHRTFAELNRQEWDAIGYNEAIPIERAPFTTYETRWVKGEDLIYREEIIASQVDEVAMEEYHSMGARNQRDRLLTETDWTQLADSPLDANATVIWQSYRQALRDIPQQPGFPLTIEWPEKPAVE</sequence>
<dbReference type="Proteomes" id="UP000219215">
    <property type="component" value="Chromosome DPRO"/>
</dbReference>
<evidence type="ECO:0000313" key="2">
    <source>
        <dbReference type="EMBL" id="SOB59111.1"/>
    </source>
</evidence>
<accession>A0A2C8F907</accession>
<evidence type="ECO:0000259" key="1">
    <source>
        <dbReference type="Pfam" id="PF16778"/>
    </source>
</evidence>
<evidence type="ECO:0000313" key="3">
    <source>
        <dbReference type="Proteomes" id="UP000219215"/>
    </source>
</evidence>